<feature type="transmembrane region" description="Helical" evidence="1">
    <location>
        <begin position="95"/>
        <end position="113"/>
    </location>
</feature>
<dbReference type="GO" id="GO:0006814">
    <property type="term" value="P:sodium ion transport"/>
    <property type="evidence" value="ECO:0007669"/>
    <property type="project" value="InterPro"/>
</dbReference>
<keyword evidence="3" id="KW-1185">Reference proteome</keyword>
<gene>
    <name evidence="2" type="ORF">OW157_04430</name>
</gene>
<dbReference type="PANTHER" id="PTHR11328">
    <property type="entry name" value="MAJOR FACILITATOR SUPERFAMILY DOMAIN-CONTAINING PROTEIN"/>
    <property type="match status" value="1"/>
</dbReference>
<comment type="caution">
    <text evidence="2">The sequence shown here is derived from an EMBL/GenBank/DDBJ whole genome shotgun (WGS) entry which is preliminary data.</text>
</comment>
<dbReference type="GO" id="GO:0008643">
    <property type="term" value="P:carbohydrate transport"/>
    <property type="evidence" value="ECO:0007669"/>
    <property type="project" value="InterPro"/>
</dbReference>
<dbReference type="Proteomes" id="UP001146670">
    <property type="component" value="Unassembled WGS sequence"/>
</dbReference>
<feature type="transmembrane region" description="Helical" evidence="1">
    <location>
        <begin position="119"/>
        <end position="143"/>
    </location>
</feature>
<feature type="transmembrane region" description="Helical" evidence="1">
    <location>
        <begin position="277"/>
        <end position="301"/>
    </location>
</feature>
<dbReference type="AlphaFoldDB" id="A0A9X3JEV3"/>
<protein>
    <submittedName>
        <fullName evidence="2">Glycoside-pentoside-hexuronide (GPH):cation symporter</fullName>
    </submittedName>
</protein>
<organism evidence="2 3">
    <name type="scientific">Aerococcus kribbianus</name>
    <dbReference type="NCBI Taxonomy" id="2999064"/>
    <lineage>
        <taxon>Bacteria</taxon>
        <taxon>Bacillati</taxon>
        <taxon>Bacillota</taxon>
        <taxon>Bacilli</taxon>
        <taxon>Lactobacillales</taxon>
        <taxon>Aerococcaceae</taxon>
        <taxon>Aerococcus</taxon>
    </lineage>
</organism>
<dbReference type="Gene3D" id="1.20.1250.20">
    <property type="entry name" value="MFS general substrate transporter like domains"/>
    <property type="match status" value="1"/>
</dbReference>
<dbReference type="SUPFAM" id="SSF103473">
    <property type="entry name" value="MFS general substrate transporter"/>
    <property type="match status" value="1"/>
</dbReference>
<keyword evidence="1" id="KW-1133">Transmembrane helix</keyword>
<dbReference type="EMBL" id="JAPRFR010000001">
    <property type="protein sequence ID" value="MCZ0725817.1"/>
    <property type="molecule type" value="Genomic_DNA"/>
</dbReference>
<dbReference type="GO" id="GO:0015293">
    <property type="term" value="F:symporter activity"/>
    <property type="evidence" value="ECO:0007669"/>
    <property type="project" value="InterPro"/>
</dbReference>
<evidence type="ECO:0000313" key="3">
    <source>
        <dbReference type="Proteomes" id="UP001146670"/>
    </source>
</evidence>
<dbReference type="InterPro" id="IPR001927">
    <property type="entry name" value="Na/Gal_symport"/>
</dbReference>
<keyword evidence="1" id="KW-0472">Membrane</keyword>
<evidence type="ECO:0000313" key="2">
    <source>
        <dbReference type="EMBL" id="MCZ0725817.1"/>
    </source>
</evidence>
<feature type="transmembrane region" description="Helical" evidence="1">
    <location>
        <begin position="191"/>
        <end position="215"/>
    </location>
</feature>
<feature type="transmembrane region" description="Helical" evidence="1">
    <location>
        <begin position="394"/>
        <end position="412"/>
    </location>
</feature>
<dbReference type="InterPro" id="IPR039672">
    <property type="entry name" value="MFS_2"/>
</dbReference>
<accession>A0A9X3JEV3</accession>
<dbReference type="Pfam" id="PF13347">
    <property type="entry name" value="MFS_2"/>
    <property type="match status" value="1"/>
</dbReference>
<feature type="transmembrane region" description="Helical" evidence="1">
    <location>
        <begin position="44"/>
        <end position="66"/>
    </location>
</feature>
<reference evidence="2" key="1">
    <citation type="submission" date="2022-12" db="EMBL/GenBank/DDBJ databases">
        <title>Description and comparative metabolic analysis of Aerococcus sp. nov., isolated from the feces of a pig.</title>
        <authorList>
            <person name="Chang Y.-H."/>
        </authorList>
    </citation>
    <scope>NUCLEOTIDE SEQUENCE</scope>
    <source>
        <strain evidence="2">YH-aer222</strain>
    </source>
</reference>
<dbReference type="RefSeq" id="WP_268752127.1">
    <property type="nucleotide sequence ID" value="NZ_JAPRFQ010000001.1"/>
</dbReference>
<dbReference type="PANTHER" id="PTHR11328:SF24">
    <property type="entry name" value="MAJOR FACILITATOR SUPERFAMILY (MFS) PROFILE DOMAIN-CONTAINING PROTEIN"/>
    <property type="match status" value="1"/>
</dbReference>
<sequence>MTAIEEKYTPETNKLSWKHRVGYAAGDAGGVVTLVMAQTYMNRYITNIVGVSFETLSILLIVWNIWDALNDPLMGNIIDRLFEHRKASDDKFRPWILASIPIICLGLIALFSAPSHLKGILALATLFITKIIYEAGYTMINIAMGSIQGVMAVNDTERATLSSFRGLGSNFGALVGSIAISQVLAHVGESQFGYMIASIVAASLAAVLIFTHYIFTEERNEAAKYVDEHQDSVKFSDIWSTLRQNPAYVALIVHSIFLSFGEAMYNGTSSYMVADVFGNIGLLSIASIVQVTVSVIILIFVPKLVQFTNGSVNLLRIIMAISITLFVSLFFSLMIAELPGLVYIIWAGSAATLLNLGVQLQWGLLAESVDYNQFTLGKRNEGTLYGSFMFSRRLGQTIAQSLVVLIISWIGYNPDLTNAGLRQAESTIRGLSMTNLIGPALGALGSILAFTIIWNINDEVRKEISQFKQKQAQLYKEEIAAGKIE</sequence>
<evidence type="ECO:0000256" key="1">
    <source>
        <dbReference type="SAM" id="Phobius"/>
    </source>
</evidence>
<feature type="transmembrane region" description="Helical" evidence="1">
    <location>
        <begin position="164"/>
        <end position="185"/>
    </location>
</feature>
<feature type="transmembrane region" description="Helical" evidence="1">
    <location>
        <begin position="21"/>
        <end position="38"/>
    </location>
</feature>
<feature type="transmembrane region" description="Helical" evidence="1">
    <location>
        <begin position="247"/>
        <end position="265"/>
    </location>
</feature>
<feature type="transmembrane region" description="Helical" evidence="1">
    <location>
        <begin position="436"/>
        <end position="456"/>
    </location>
</feature>
<name>A0A9X3JEV3_9LACT</name>
<feature type="transmembrane region" description="Helical" evidence="1">
    <location>
        <begin position="313"/>
        <end position="335"/>
    </location>
</feature>
<keyword evidence="1" id="KW-0812">Transmembrane</keyword>
<dbReference type="NCBIfam" id="TIGR00792">
    <property type="entry name" value="gph"/>
    <property type="match status" value="1"/>
</dbReference>
<dbReference type="GO" id="GO:0005886">
    <property type="term" value="C:plasma membrane"/>
    <property type="evidence" value="ECO:0007669"/>
    <property type="project" value="TreeGrafter"/>
</dbReference>
<dbReference type="InterPro" id="IPR036259">
    <property type="entry name" value="MFS_trans_sf"/>
</dbReference>
<proteinExistence type="predicted"/>